<gene>
    <name evidence="1" type="ORF">PGIGA_G00066080</name>
</gene>
<evidence type="ECO:0000313" key="2">
    <source>
        <dbReference type="Proteomes" id="UP000829447"/>
    </source>
</evidence>
<sequence>MDRHPKRRAQISLKKHEESKTDEPVHEILVKEEDSHNVSQSARPVSSHDNRTRKNLECGKSVKTEDGGNALSAQEREFQTEDGGNALSAQEREFQTEEDETAPVNEPDNSVITPASPAAVRFCKEESGSCTNASLVTDLPPCPGASALHTADTLSPEVKPQFTISNVTSSQPISAAPEDASLTQLPSDTDDFNTAKCKDKKGYIKRPMNAFLVWARIHRPILSRANPNASNAEISMQLGIEWNKLSEEQKMPYYAESRRLKWKHRQKFPDWVYKPYPGKRKRFGLEVAPLDTTSNASPNIALALPQRSAPHDIPVASPRNSTSQDSAMQTNLMFSGSLQSRASQRRPVLETNHHIVMDMPREVPVRGLVSGSSGQFPGLAHLYSQVPLSPRGTLFAPPPFPFVPPFYMSGLPFYQTSSLLYSDYTSSMAHLMDLYDDSFQNYDTFSALNQDYAFCKEAGAQAHSKDTHNSTEVLNSVPALDKHALENVFNSLAQRGKVSEVEEGGEVRMLRVL</sequence>
<keyword evidence="2" id="KW-1185">Reference proteome</keyword>
<reference evidence="1 2" key="1">
    <citation type="journal article" date="2022" name="bioRxiv">
        <title>An ancient truncated duplication of the anti-Mullerian hormone receptor type 2 gene is a potential conserved master sex determinant in the Pangasiidae catfish family.</title>
        <authorList>
            <person name="Wen M."/>
            <person name="Pan Q."/>
            <person name="Jouanno E."/>
            <person name="Montfort J."/>
            <person name="Zahm M."/>
            <person name="Cabau C."/>
            <person name="Klopp C."/>
            <person name="Iampietro C."/>
            <person name="Roques C."/>
            <person name="Bouchez O."/>
            <person name="Castinel A."/>
            <person name="Donnadieu C."/>
            <person name="Parrinello H."/>
            <person name="Poncet C."/>
            <person name="Belmonte E."/>
            <person name="Gautier V."/>
            <person name="Avarre J.-C."/>
            <person name="Dugue R."/>
            <person name="Gustiano R."/>
            <person name="Ha T.T.T."/>
            <person name="Campet M."/>
            <person name="Sriphairoj K."/>
            <person name="Ribolli J."/>
            <person name="de Almeida F.L."/>
            <person name="Desvignes T."/>
            <person name="Postlethwait J.H."/>
            <person name="Bucao C.F."/>
            <person name="Robinson-Rechavi M."/>
            <person name="Bobe J."/>
            <person name="Herpin A."/>
            <person name="Guiguen Y."/>
        </authorList>
    </citation>
    <scope>NUCLEOTIDE SEQUENCE [LARGE SCALE GENOMIC DNA]</scope>
    <source>
        <strain evidence="1">YG-Dec2019</strain>
    </source>
</reference>
<protein>
    <submittedName>
        <fullName evidence="1">Uncharacterized protein</fullName>
    </submittedName>
</protein>
<evidence type="ECO:0000313" key="1">
    <source>
        <dbReference type="EMBL" id="MCI4386747.1"/>
    </source>
</evidence>
<comment type="caution">
    <text evidence="1">The sequence shown here is derived from an EMBL/GenBank/DDBJ whole genome shotgun (WGS) entry which is preliminary data.</text>
</comment>
<dbReference type="EMBL" id="CM040468">
    <property type="protein sequence ID" value="MCI4386747.1"/>
    <property type="molecule type" value="Genomic_DNA"/>
</dbReference>
<organism evidence="1 2">
    <name type="scientific">Pangasianodon gigas</name>
    <name type="common">Mekong giant catfish</name>
    <name type="synonym">Pangasius gigas</name>
    <dbReference type="NCBI Taxonomy" id="30993"/>
    <lineage>
        <taxon>Eukaryota</taxon>
        <taxon>Metazoa</taxon>
        <taxon>Chordata</taxon>
        <taxon>Craniata</taxon>
        <taxon>Vertebrata</taxon>
        <taxon>Euteleostomi</taxon>
        <taxon>Actinopterygii</taxon>
        <taxon>Neopterygii</taxon>
        <taxon>Teleostei</taxon>
        <taxon>Ostariophysi</taxon>
        <taxon>Siluriformes</taxon>
        <taxon>Pangasiidae</taxon>
        <taxon>Pangasianodon</taxon>
    </lineage>
</organism>
<accession>A0ACC5X6G3</accession>
<name>A0ACC5X6G3_PANGG</name>
<dbReference type="Proteomes" id="UP000829447">
    <property type="component" value="Linkage Group LG15"/>
</dbReference>
<proteinExistence type="predicted"/>